<dbReference type="InterPro" id="IPR016197">
    <property type="entry name" value="Chromo-like_dom_sf"/>
</dbReference>
<sequence length="647" mass="72516">MLPDDSKPFHVVCDASNFAIGCALMQFDDEGRERVVSYQSRQMKPAEKNYPIAESYANDSFYAGIINYLRDPSEKLLAKLTKPTRDNIKRYALDGPLLTYTMDVFNSPRVVIPADDDLRARLVHEFPDSPAGGYLGREKTFAAISRVFFWPRMYKYIQKWVRSCETCQRVKPAPSSQAPLRPLPIATEAWRSVSMDFIFGLPPDEQKRTGVLVLVYRFSKKVHFSPVSAHITAGTTAKIFIDLIFRHHGLPESILSDRDPRFTSAFWAELFQLLVTRLLMYTAAHPETDGQTEQFAINNAVHASTGLTPFFVNNARHPRVPALLALSASEHPVSKLGGGVSTDGIAPKLLMIDYDAHKVAADAPNTGNFVDNGKSTPDAMLSIASSVANFAPKENTSPVHGDAYTLDIPTSMRLHPTFYVGRLKAYLPADLPSNLPRSSAAARNPTSLDDDVDDDWDQVLPERREVDAAHYSTAQEPDYENRCPSPEVFRRDAPPPLVDASGVRRWIVDRIVDHEDHKFYAPSNDSAPMKKRVEKHYRVRWLGYSPADDTWEPSSTLFQDVLDVVEDYESRRKTAIASDAADSIPNLASRDAREQQNFDDDSPSDSEIYYEARENLDGICDYVGCHSESNMADVGIEPATSRSRTQW</sequence>
<dbReference type="Gene3D" id="2.40.50.40">
    <property type="match status" value="1"/>
</dbReference>
<keyword evidence="2" id="KW-0539">Nucleus</keyword>
<evidence type="ECO:0000256" key="4">
    <source>
        <dbReference type="SAM" id="MobiDB-lite"/>
    </source>
</evidence>
<dbReference type="GO" id="GO:0003824">
    <property type="term" value="F:catalytic activity"/>
    <property type="evidence" value="ECO:0007669"/>
    <property type="project" value="UniProtKB-KW"/>
</dbReference>
<evidence type="ECO:0000259" key="5">
    <source>
        <dbReference type="PROSITE" id="PS50013"/>
    </source>
</evidence>
<gene>
    <name evidence="7" type="ORF">PFR002_LOCUS4012</name>
</gene>
<dbReference type="SMART" id="SM00298">
    <property type="entry name" value="CHROMO"/>
    <property type="match status" value="1"/>
</dbReference>
<evidence type="ECO:0000256" key="1">
    <source>
        <dbReference type="ARBA" id="ARBA00004123"/>
    </source>
</evidence>
<reference evidence="7" key="1">
    <citation type="submission" date="2022-12" db="EMBL/GenBank/DDBJ databases">
        <authorList>
            <person name="Webb A."/>
        </authorList>
    </citation>
    <scope>NUCLEOTIDE SEQUENCE</scope>
    <source>
        <strain evidence="7">Pf2</strain>
    </source>
</reference>
<dbReference type="PROSITE" id="PS00598">
    <property type="entry name" value="CHROMO_1"/>
    <property type="match status" value="1"/>
</dbReference>
<dbReference type="InterPro" id="IPR036397">
    <property type="entry name" value="RNaseH_sf"/>
</dbReference>
<evidence type="ECO:0000313" key="8">
    <source>
        <dbReference type="Proteomes" id="UP001159659"/>
    </source>
</evidence>
<dbReference type="Proteomes" id="UP001159659">
    <property type="component" value="Unassembled WGS sequence"/>
</dbReference>
<dbReference type="Gene3D" id="3.30.420.10">
    <property type="entry name" value="Ribonuclease H-like superfamily/Ribonuclease H"/>
    <property type="match status" value="1"/>
</dbReference>
<dbReference type="InterPro" id="IPR043502">
    <property type="entry name" value="DNA/RNA_pol_sf"/>
</dbReference>
<dbReference type="SUPFAM" id="SSF54160">
    <property type="entry name" value="Chromo domain-like"/>
    <property type="match status" value="1"/>
</dbReference>
<organism evidence="7 8">
    <name type="scientific">Peronospora farinosa</name>
    <dbReference type="NCBI Taxonomy" id="134698"/>
    <lineage>
        <taxon>Eukaryota</taxon>
        <taxon>Sar</taxon>
        <taxon>Stramenopiles</taxon>
        <taxon>Oomycota</taxon>
        <taxon>Peronosporomycetes</taxon>
        <taxon>Peronosporales</taxon>
        <taxon>Peronosporaceae</taxon>
        <taxon>Peronospora</taxon>
    </lineage>
</organism>
<comment type="subcellular location">
    <subcellularLocation>
        <location evidence="1">Nucleus</location>
    </subcellularLocation>
</comment>
<evidence type="ECO:0008006" key="9">
    <source>
        <dbReference type="Google" id="ProtNLM"/>
    </source>
</evidence>
<dbReference type="Pfam" id="PF00385">
    <property type="entry name" value="Chromo"/>
    <property type="match status" value="1"/>
</dbReference>
<keyword evidence="3" id="KW-0511">Multifunctional enzyme</keyword>
<dbReference type="Pfam" id="PF17921">
    <property type="entry name" value="Integrase_H2C2"/>
    <property type="match status" value="1"/>
</dbReference>
<feature type="region of interest" description="Disordered" evidence="4">
    <location>
        <begin position="472"/>
        <end position="494"/>
    </location>
</feature>
<dbReference type="InterPro" id="IPR001584">
    <property type="entry name" value="Integrase_cat-core"/>
</dbReference>
<dbReference type="EMBL" id="CANTFK010000633">
    <property type="protein sequence ID" value="CAI5720527.1"/>
    <property type="molecule type" value="Genomic_DNA"/>
</dbReference>
<protein>
    <recommendedName>
        <fullName evidence="9">Chromo domain-containing protein</fullName>
    </recommendedName>
</protein>
<dbReference type="PROSITE" id="PS50013">
    <property type="entry name" value="CHROMO_2"/>
    <property type="match status" value="1"/>
</dbReference>
<evidence type="ECO:0000313" key="7">
    <source>
        <dbReference type="EMBL" id="CAI5720527.1"/>
    </source>
</evidence>
<dbReference type="InterPro" id="IPR012337">
    <property type="entry name" value="RNaseH-like_sf"/>
</dbReference>
<dbReference type="PROSITE" id="PS50994">
    <property type="entry name" value="INTEGRASE"/>
    <property type="match status" value="1"/>
</dbReference>
<name>A0AAV0TG28_9STRA</name>
<feature type="domain" description="Integrase catalytic" evidence="6">
    <location>
        <begin position="178"/>
        <end position="295"/>
    </location>
</feature>
<dbReference type="Pfam" id="PF17919">
    <property type="entry name" value="RT_RNaseH_2"/>
    <property type="match status" value="1"/>
</dbReference>
<dbReference type="InterPro" id="IPR000953">
    <property type="entry name" value="Chromo/chromo_shadow_dom"/>
</dbReference>
<dbReference type="InterPro" id="IPR023779">
    <property type="entry name" value="Chromodomain_CS"/>
</dbReference>
<dbReference type="AlphaFoldDB" id="A0AAV0TG28"/>
<proteinExistence type="predicted"/>
<dbReference type="Gene3D" id="1.10.340.70">
    <property type="match status" value="1"/>
</dbReference>
<accession>A0AAV0TG28</accession>
<evidence type="ECO:0000256" key="3">
    <source>
        <dbReference type="ARBA" id="ARBA00023268"/>
    </source>
</evidence>
<dbReference type="InterPro" id="IPR041588">
    <property type="entry name" value="Integrase_H2C2"/>
</dbReference>
<dbReference type="InterPro" id="IPR050951">
    <property type="entry name" value="Retrovirus_Pol_polyprotein"/>
</dbReference>
<comment type="caution">
    <text evidence="7">The sequence shown here is derived from an EMBL/GenBank/DDBJ whole genome shotgun (WGS) entry which is preliminary data.</text>
</comment>
<dbReference type="SUPFAM" id="SSF56672">
    <property type="entry name" value="DNA/RNA polymerases"/>
    <property type="match status" value="1"/>
</dbReference>
<dbReference type="GO" id="GO:0005634">
    <property type="term" value="C:nucleus"/>
    <property type="evidence" value="ECO:0007669"/>
    <property type="project" value="UniProtKB-SubCell"/>
</dbReference>
<dbReference type="InterPro" id="IPR023780">
    <property type="entry name" value="Chromo_domain"/>
</dbReference>
<dbReference type="GO" id="GO:0015074">
    <property type="term" value="P:DNA integration"/>
    <property type="evidence" value="ECO:0007669"/>
    <property type="project" value="InterPro"/>
</dbReference>
<dbReference type="CDD" id="cd00024">
    <property type="entry name" value="CD_CSD"/>
    <property type="match status" value="1"/>
</dbReference>
<feature type="domain" description="Chromo" evidence="5">
    <location>
        <begin position="506"/>
        <end position="580"/>
    </location>
</feature>
<dbReference type="PANTHER" id="PTHR37984">
    <property type="entry name" value="PROTEIN CBG26694"/>
    <property type="match status" value="1"/>
</dbReference>
<dbReference type="GO" id="GO:0003676">
    <property type="term" value="F:nucleic acid binding"/>
    <property type="evidence" value="ECO:0007669"/>
    <property type="project" value="InterPro"/>
</dbReference>
<dbReference type="InterPro" id="IPR041577">
    <property type="entry name" value="RT_RNaseH_2"/>
</dbReference>
<dbReference type="PANTHER" id="PTHR37984:SF5">
    <property type="entry name" value="PROTEIN NYNRIN-LIKE"/>
    <property type="match status" value="1"/>
</dbReference>
<feature type="region of interest" description="Disordered" evidence="4">
    <location>
        <begin position="586"/>
        <end position="605"/>
    </location>
</feature>
<dbReference type="SUPFAM" id="SSF53098">
    <property type="entry name" value="Ribonuclease H-like"/>
    <property type="match status" value="1"/>
</dbReference>
<evidence type="ECO:0000256" key="2">
    <source>
        <dbReference type="ARBA" id="ARBA00023242"/>
    </source>
</evidence>
<evidence type="ECO:0000259" key="6">
    <source>
        <dbReference type="PROSITE" id="PS50994"/>
    </source>
</evidence>